<keyword evidence="2" id="KW-1185">Reference proteome</keyword>
<sequence length="93" mass="10384">MGNGGCVALSLPEFEKRGRGRLEAVDLDGDEGRKWRGDVRCGETTVSGGWFHRTRWEERKKMESGWWCDASGAEIRSYKNRSGLDMSMGLGLG</sequence>
<evidence type="ECO:0000313" key="2">
    <source>
        <dbReference type="Proteomes" id="UP000823775"/>
    </source>
</evidence>
<name>A0ABS8UM13_DATST</name>
<accession>A0ABS8UM13</accession>
<proteinExistence type="predicted"/>
<evidence type="ECO:0000313" key="1">
    <source>
        <dbReference type="EMBL" id="MCD9559403.1"/>
    </source>
</evidence>
<protein>
    <submittedName>
        <fullName evidence="1">Uncharacterized protein</fullName>
    </submittedName>
</protein>
<gene>
    <name evidence="1" type="ORF">HAX54_017332</name>
</gene>
<organism evidence="1 2">
    <name type="scientific">Datura stramonium</name>
    <name type="common">Jimsonweed</name>
    <name type="synonym">Common thornapple</name>
    <dbReference type="NCBI Taxonomy" id="4076"/>
    <lineage>
        <taxon>Eukaryota</taxon>
        <taxon>Viridiplantae</taxon>
        <taxon>Streptophyta</taxon>
        <taxon>Embryophyta</taxon>
        <taxon>Tracheophyta</taxon>
        <taxon>Spermatophyta</taxon>
        <taxon>Magnoliopsida</taxon>
        <taxon>eudicotyledons</taxon>
        <taxon>Gunneridae</taxon>
        <taxon>Pentapetalae</taxon>
        <taxon>asterids</taxon>
        <taxon>lamiids</taxon>
        <taxon>Solanales</taxon>
        <taxon>Solanaceae</taxon>
        <taxon>Solanoideae</taxon>
        <taxon>Datureae</taxon>
        <taxon>Datura</taxon>
    </lineage>
</organism>
<comment type="caution">
    <text evidence="1">The sequence shown here is derived from an EMBL/GenBank/DDBJ whole genome shotgun (WGS) entry which is preliminary data.</text>
</comment>
<dbReference type="Proteomes" id="UP000823775">
    <property type="component" value="Unassembled WGS sequence"/>
</dbReference>
<dbReference type="EMBL" id="JACEIK010002147">
    <property type="protein sequence ID" value="MCD9559403.1"/>
    <property type="molecule type" value="Genomic_DNA"/>
</dbReference>
<reference evidence="1 2" key="1">
    <citation type="journal article" date="2021" name="BMC Genomics">
        <title>Datura genome reveals duplications of psychoactive alkaloid biosynthetic genes and high mutation rate following tissue culture.</title>
        <authorList>
            <person name="Rajewski A."/>
            <person name="Carter-House D."/>
            <person name="Stajich J."/>
            <person name="Litt A."/>
        </authorList>
    </citation>
    <scope>NUCLEOTIDE SEQUENCE [LARGE SCALE GENOMIC DNA]</scope>
    <source>
        <strain evidence="1">AR-01</strain>
    </source>
</reference>